<dbReference type="Proteomes" id="UP000595205">
    <property type="component" value="Chromosome"/>
</dbReference>
<evidence type="ECO:0000313" key="3">
    <source>
        <dbReference type="Proteomes" id="UP000595205"/>
    </source>
</evidence>
<proteinExistence type="predicted"/>
<dbReference type="AlphaFoldDB" id="A0A7R7MTZ4"/>
<name>A0A7R7MTZ4_MYCIT</name>
<evidence type="ECO:0000313" key="2">
    <source>
        <dbReference type="EMBL" id="BCP00001.1"/>
    </source>
</evidence>
<protein>
    <submittedName>
        <fullName evidence="2">Uncharacterized protein</fullName>
    </submittedName>
</protein>
<feature type="region of interest" description="Disordered" evidence="1">
    <location>
        <begin position="17"/>
        <end position="44"/>
    </location>
</feature>
<accession>A0A7R7MTZ4</accession>
<organism evidence="2 3">
    <name type="scientific">Mycobacterium intracellulare</name>
    <dbReference type="NCBI Taxonomy" id="1767"/>
    <lineage>
        <taxon>Bacteria</taxon>
        <taxon>Bacillati</taxon>
        <taxon>Actinomycetota</taxon>
        <taxon>Actinomycetes</taxon>
        <taxon>Mycobacteriales</taxon>
        <taxon>Mycobacteriaceae</taxon>
        <taxon>Mycobacterium</taxon>
        <taxon>Mycobacterium avium complex (MAC)</taxon>
    </lineage>
</organism>
<evidence type="ECO:0000256" key="1">
    <source>
        <dbReference type="SAM" id="MobiDB-lite"/>
    </source>
</evidence>
<sequence length="69" mass="7320">MRRTYRTPGVRLAAQWGASARPAAHSGDRGAAQASVAGPNSTRSSISRWMSVVFIPSTFRQISTVSCPG</sequence>
<gene>
    <name evidence="2" type="ORF">MINTM018_27700</name>
</gene>
<reference evidence="2 3" key="1">
    <citation type="submission" date="2020-12" db="EMBL/GenBank/DDBJ databases">
        <title>Genome sequence of clinical Mycobacterium intracellulare strains.</title>
        <authorList>
            <person name="Tateishi Y."/>
            <person name="Matsumoto S."/>
            <person name="Fukushima Y."/>
            <person name="Nakajima C."/>
            <person name="Suzuki Y."/>
        </authorList>
    </citation>
    <scope>NUCLEOTIDE SEQUENCE [LARGE SCALE GENOMIC DNA]</scope>
    <source>
        <strain evidence="2 3">M018</strain>
    </source>
</reference>
<dbReference type="EMBL" id="AP024255">
    <property type="protein sequence ID" value="BCP00001.1"/>
    <property type="molecule type" value="Genomic_DNA"/>
</dbReference>